<keyword evidence="5" id="KW-1185">Reference proteome</keyword>
<dbReference type="PANTHER" id="PTHR46394:SF1">
    <property type="entry name" value="PNPLA DOMAIN-CONTAINING PROTEIN"/>
    <property type="match status" value="1"/>
</dbReference>
<dbReference type="AlphaFoldDB" id="A0A0M0KZD2"/>
<evidence type="ECO:0000259" key="3">
    <source>
        <dbReference type="PROSITE" id="PS51635"/>
    </source>
</evidence>
<dbReference type="Gene3D" id="3.40.1090.10">
    <property type="entry name" value="Cytosolic phospholipase A2 catalytic domain"/>
    <property type="match status" value="2"/>
</dbReference>
<proteinExistence type="predicted"/>
<comment type="caution">
    <text evidence="4">The sequence shown here is derived from an EMBL/GenBank/DDBJ whole genome shotgun (WGS) entry which is preliminary data.</text>
</comment>
<name>A0A0M0KZD2_9BACI</name>
<gene>
    <name evidence="4" type="ORF">AMD01_14595</name>
</gene>
<protein>
    <recommendedName>
        <fullName evidence="3">PNPLA domain-containing protein</fullName>
    </recommendedName>
</protein>
<feature type="short sequence motif" description="DGA/G" evidence="2">
    <location>
        <begin position="183"/>
        <end position="185"/>
    </location>
</feature>
<evidence type="ECO:0000256" key="2">
    <source>
        <dbReference type="PROSITE-ProRule" id="PRU01161"/>
    </source>
</evidence>
<dbReference type="SUPFAM" id="SSF52151">
    <property type="entry name" value="FabD/lysophospholipase-like"/>
    <property type="match status" value="1"/>
</dbReference>
<dbReference type="Pfam" id="PF01734">
    <property type="entry name" value="Patatin"/>
    <property type="match status" value="1"/>
</dbReference>
<dbReference type="InterPro" id="IPR016035">
    <property type="entry name" value="Acyl_Trfase/lysoPLipase"/>
</dbReference>
<feature type="short sequence motif" description="GXSXG" evidence="2">
    <location>
        <begin position="36"/>
        <end position="40"/>
    </location>
</feature>
<dbReference type="InterPro" id="IPR052580">
    <property type="entry name" value="Lipid_Hydrolase"/>
</dbReference>
<dbReference type="GO" id="GO:0016042">
    <property type="term" value="P:lipid catabolic process"/>
    <property type="evidence" value="ECO:0007669"/>
    <property type="project" value="UniProtKB-UniRule"/>
</dbReference>
<dbReference type="OrthoDB" id="9770965at2"/>
<evidence type="ECO:0000313" key="4">
    <source>
        <dbReference type="EMBL" id="KOO43952.1"/>
    </source>
</evidence>
<sequence length="295" mass="33352">MYIDGVFSGGGIKGLALIGALQAIEEKGFVFRRVAGTSAGAILSSFIVAGYSSKELVSMLEELNADNLLDRRSRFIPFSLTKWLSLYWKMGLYKGDKLERWLYNKLKQRGIITFGDIPEHSLRIVASDLTNGRILVLPDDLPQYGIDPATFFISKAVRMSCSLPYFFEPVRLKSVRQTSLIVDGGVLSNFPIWLFDDERKPKVRPVLGVNLVTAEECEPSKKEIHNAIGLFGALFETMKDAHDARYISKRHAQNIIFIPVDQQGIIDFQLTEERKQQLVLLGKLRAEAFLQQWSY</sequence>
<dbReference type="PATRIC" id="fig|284581.3.peg.3988"/>
<feature type="short sequence motif" description="GXGXXG" evidence="2">
    <location>
        <begin position="9"/>
        <end position="14"/>
    </location>
</feature>
<evidence type="ECO:0000313" key="5">
    <source>
        <dbReference type="Proteomes" id="UP000037558"/>
    </source>
</evidence>
<reference evidence="5" key="1">
    <citation type="submission" date="2015-08" db="EMBL/GenBank/DDBJ databases">
        <title>Fjat-14210 dsm16467.</title>
        <authorList>
            <person name="Liu B."/>
            <person name="Wang J."/>
            <person name="Zhu Y."/>
            <person name="Liu G."/>
            <person name="Chen Q."/>
            <person name="Chen Z."/>
            <person name="Lan J."/>
            <person name="Che J."/>
            <person name="Ge C."/>
            <person name="Shi H."/>
            <person name="Pan Z."/>
            <person name="Liu X."/>
        </authorList>
    </citation>
    <scope>NUCLEOTIDE SEQUENCE [LARGE SCALE GENOMIC DNA]</scope>
    <source>
        <strain evidence="5">DSM 16467</strain>
    </source>
</reference>
<evidence type="ECO:0000256" key="1">
    <source>
        <dbReference type="ARBA" id="ARBA00023098"/>
    </source>
</evidence>
<dbReference type="Proteomes" id="UP000037558">
    <property type="component" value="Unassembled WGS sequence"/>
</dbReference>
<feature type="active site" description="Proton acceptor" evidence="2">
    <location>
        <position position="183"/>
    </location>
</feature>
<dbReference type="GO" id="GO:0016787">
    <property type="term" value="F:hydrolase activity"/>
    <property type="evidence" value="ECO:0007669"/>
    <property type="project" value="UniProtKB-UniRule"/>
</dbReference>
<dbReference type="InterPro" id="IPR002641">
    <property type="entry name" value="PNPLA_dom"/>
</dbReference>
<dbReference type="RefSeq" id="WP_053402158.1">
    <property type="nucleotide sequence ID" value="NZ_JAUKEN010000001.1"/>
</dbReference>
<dbReference type="STRING" id="284581.AMD01_14595"/>
<feature type="domain" description="PNPLA" evidence="3">
    <location>
        <begin position="5"/>
        <end position="196"/>
    </location>
</feature>
<dbReference type="CDD" id="cd07207">
    <property type="entry name" value="Pat_ExoU_VipD_like"/>
    <property type="match status" value="1"/>
</dbReference>
<keyword evidence="1 2" id="KW-0443">Lipid metabolism</keyword>
<organism evidence="4 5">
    <name type="scientific">Priestia koreensis</name>
    <dbReference type="NCBI Taxonomy" id="284581"/>
    <lineage>
        <taxon>Bacteria</taxon>
        <taxon>Bacillati</taxon>
        <taxon>Bacillota</taxon>
        <taxon>Bacilli</taxon>
        <taxon>Bacillales</taxon>
        <taxon>Bacillaceae</taxon>
        <taxon>Priestia</taxon>
    </lineage>
</organism>
<dbReference type="PANTHER" id="PTHR46394">
    <property type="entry name" value="ANNEXIN"/>
    <property type="match status" value="1"/>
</dbReference>
<dbReference type="PROSITE" id="PS51635">
    <property type="entry name" value="PNPLA"/>
    <property type="match status" value="1"/>
</dbReference>
<keyword evidence="2" id="KW-0442">Lipid degradation</keyword>
<feature type="active site" description="Nucleophile" evidence="2">
    <location>
        <position position="38"/>
    </location>
</feature>
<keyword evidence="2" id="KW-0378">Hydrolase</keyword>
<dbReference type="EMBL" id="LILC01000019">
    <property type="protein sequence ID" value="KOO43952.1"/>
    <property type="molecule type" value="Genomic_DNA"/>
</dbReference>
<accession>A0A0M0KZD2</accession>